<feature type="domain" description="Glycosyl hydrolase family 13 catalytic" evidence="4">
    <location>
        <begin position="53"/>
        <end position="473"/>
    </location>
</feature>
<dbReference type="InterPro" id="IPR006046">
    <property type="entry name" value="Alpha_amylase"/>
</dbReference>
<dbReference type="GO" id="GO:0005975">
    <property type="term" value="P:carbohydrate metabolic process"/>
    <property type="evidence" value="ECO:0007669"/>
    <property type="project" value="InterPro"/>
</dbReference>
<protein>
    <recommendedName>
        <fullName evidence="3">Alpha-amylase</fullName>
        <ecNumber evidence="3">3.2.1.1</ecNumber>
    </recommendedName>
</protein>
<dbReference type="RefSeq" id="WP_085500963.1">
    <property type="nucleotide sequence ID" value="NZ_FXAO01000015.1"/>
</dbReference>
<dbReference type="Gene3D" id="3.20.20.80">
    <property type="entry name" value="Glycosidases"/>
    <property type="match status" value="1"/>
</dbReference>
<keyword evidence="6" id="KW-1185">Reference proteome</keyword>
<evidence type="ECO:0000256" key="2">
    <source>
        <dbReference type="RuleBase" id="RU003615"/>
    </source>
</evidence>
<dbReference type="OrthoDB" id="9805159at2"/>
<dbReference type="PRINTS" id="PR00110">
    <property type="entry name" value="ALPHAAMYLASE"/>
</dbReference>
<dbReference type="PROSITE" id="PS51257">
    <property type="entry name" value="PROKAR_LIPOPROTEIN"/>
    <property type="match status" value="1"/>
</dbReference>
<dbReference type="InterPro" id="IPR006047">
    <property type="entry name" value="GH13_cat_dom"/>
</dbReference>
<comment type="catalytic activity">
    <reaction evidence="3">
        <text>Endohydrolysis of (1-&gt;4)-alpha-D-glucosidic linkages in polysaccharides containing three or more (1-&gt;4)-alpha-linked D-glucose units.</text>
        <dbReference type="EC" id="3.2.1.1"/>
    </reaction>
</comment>
<gene>
    <name evidence="5" type="ORF">SAMN03080602_04282</name>
</gene>
<dbReference type="AlphaFoldDB" id="A0A1X7LG83"/>
<dbReference type="STRING" id="188872.SAMN03080602_04282"/>
<dbReference type="EC" id="3.2.1.1" evidence="3"/>
<evidence type="ECO:0000313" key="6">
    <source>
        <dbReference type="Proteomes" id="UP000193420"/>
    </source>
</evidence>
<sequence length="564" mass="64738">MKKGLLFAVLLMFFLSCKENKNEVVKEARPTAELPHKKELNQPFLWDAANIYFLLTDRFNNGDTLNDISLNRTKETALLRGFMGGDIPGITQKINDGYFTDLGINAIWFSPIVEQIHDNVDEGTGSTYGYHGYWTKDWTALDPNFGTRKELEVLVRTAHKNGIRILMDIVLNHTGPVTEIDPIWPKEWVRSEPVCDFTDYKSTTSCTLVENLPDIITELDTAVELPDALMAKWKEEGRLSNELDELQVFFDRTNYPRAPRFYIIKWLTDYVNDLGIDGFRVDTAKHVDERTWQELYNEANYAFNVWKRKHPEEVLDDNPFFMVGEVYGYGISSGREYDFGDKKVDYFGNGFQSLINFELKDDANMDYETIFSKYNNLLFNELKGKSVVNYLTSHDDNTPFDRERKKPYRAANVLLLTPGASQIYYGDESVRSLNMEGAKGDATLRSFMNWGELDSIGNNKTILSYWQKLGTFRGHHPAIGAGKHQQLSKNPYVFGRTYVDGEFKDKVAVGLDLPIGKKFLWVKGFFGDGTKLYDTFSKTFVTVENGKVYLENDFDVALLELARN</sequence>
<dbReference type="PANTHER" id="PTHR10357">
    <property type="entry name" value="ALPHA-AMYLASE FAMILY MEMBER"/>
    <property type="match status" value="1"/>
</dbReference>
<dbReference type="InterPro" id="IPR017853">
    <property type="entry name" value="GH"/>
</dbReference>
<dbReference type="Proteomes" id="UP000193420">
    <property type="component" value="Unassembled WGS sequence"/>
</dbReference>
<dbReference type="PANTHER" id="PTHR10357:SF209">
    <property type="entry name" value="PERIPLASMIC ALPHA-AMYLASE"/>
    <property type="match status" value="1"/>
</dbReference>
<proteinExistence type="inferred from homology"/>
<keyword evidence="3" id="KW-0378">Hydrolase</keyword>
<dbReference type="EMBL" id="FXAO01000015">
    <property type="protein sequence ID" value="SMG52700.1"/>
    <property type="molecule type" value="Genomic_DNA"/>
</dbReference>
<evidence type="ECO:0000259" key="4">
    <source>
        <dbReference type="SMART" id="SM00642"/>
    </source>
</evidence>
<evidence type="ECO:0000256" key="3">
    <source>
        <dbReference type="RuleBase" id="RU361134"/>
    </source>
</evidence>
<keyword evidence="3" id="KW-0326">Glycosidase</keyword>
<dbReference type="SMART" id="SM00642">
    <property type="entry name" value="Aamy"/>
    <property type="match status" value="1"/>
</dbReference>
<dbReference type="Pfam" id="PF00128">
    <property type="entry name" value="Alpha-amylase"/>
    <property type="match status" value="1"/>
</dbReference>
<dbReference type="GO" id="GO:0043169">
    <property type="term" value="F:cation binding"/>
    <property type="evidence" value="ECO:0007669"/>
    <property type="project" value="InterPro"/>
</dbReference>
<comment type="similarity">
    <text evidence="1 2">Belongs to the glycosyl hydrolase 13 family.</text>
</comment>
<dbReference type="GO" id="GO:0004556">
    <property type="term" value="F:alpha-amylase activity"/>
    <property type="evidence" value="ECO:0007669"/>
    <property type="project" value="UniProtKB-UniRule"/>
</dbReference>
<accession>A0A1X7LG83</accession>
<keyword evidence="3" id="KW-0119">Carbohydrate metabolism</keyword>
<dbReference type="SUPFAM" id="SSF51445">
    <property type="entry name" value="(Trans)glycosidases"/>
    <property type="match status" value="1"/>
</dbReference>
<name>A0A1X7LG83_9FLAO</name>
<evidence type="ECO:0000313" key="5">
    <source>
        <dbReference type="EMBL" id="SMG52700.1"/>
    </source>
</evidence>
<reference evidence="6" key="1">
    <citation type="submission" date="2017-04" db="EMBL/GenBank/DDBJ databases">
        <authorList>
            <person name="Varghese N."/>
            <person name="Submissions S."/>
        </authorList>
    </citation>
    <scope>NUCLEOTIDE SEQUENCE [LARGE SCALE GENOMIC DNA]</scope>
    <source>
        <strain evidence="6">DSM 19835</strain>
    </source>
</reference>
<organism evidence="5 6">
    <name type="scientific">Arenibacter troitsensis</name>
    <dbReference type="NCBI Taxonomy" id="188872"/>
    <lineage>
        <taxon>Bacteria</taxon>
        <taxon>Pseudomonadati</taxon>
        <taxon>Bacteroidota</taxon>
        <taxon>Flavobacteriia</taxon>
        <taxon>Flavobacteriales</taxon>
        <taxon>Flavobacteriaceae</taxon>
        <taxon>Arenibacter</taxon>
    </lineage>
</organism>
<evidence type="ECO:0000256" key="1">
    <source>
        <dbReference type="ARBA" id="ARBA00008061"/>
    </source>
</evidence>